<dbReference type="Pfam" id="PF25164">
    <property type="entry name" value="CoiA_N"/>
    <property type="match status" value="1"/>
</dbReference>
<dbReference type="InterPro" id="IPR057253">
    <property type="entry name" value="CoiA-like_N"/>
</dbReference>
<feature type="domain" description="Competence protein CoiA nuclease-like" evidence="1">
    <location>
        <begin position="65"/>
        <end position="147"/>
    </location>
</feature>
<dbReference type="Proteomes" id="UP001597192">
    <property type="component" value="Unassembled WGS sequence"/>
</dbReference>
<protein>
    <submittedName>
        <fullName evidence="3">Competence protein CoiA</fullName>
    </submittedName>
</protein>
<evidence type="ECO:0000259" key="1">
    <source>
        <dbReference type="Pfam" id="PF06054"/>
    </source>
</evidence>
<dbReference type="Pfam" id="PF06054">
    <property type="entry name" value="CoiA_nuc"/>
    <property type="match status" value="1"/>
</dbReference>
<comment type="caution">
    <text evidence="3">The sequence shown here is derived from an EMBL/GenBank/DDBJ whole genome shotgun (WGS) entry which is preliminary data.</text>
</comment>
<dbReference type="RefSeq" id="WP_125697001.1">
    <property type="nucleotide sequence ID" value="NZ_JBHTOG010000014.1"/>
</dbReference>
<feature type="domain" description="Competence protein CoiA-like N-terminal" evidence="2">
    <location>
        <begin position="15"/>
        <end position="54"/>
    </location>
</feature>
<accession>A0ABW4CPB0</accession>
<evidence type="ECO:0000313" key="3">
    <source>
        <dbReference type="EMBL" id="MFD1431733.1"/>
    </source>
</evidence>
<dbReference type="InterPro" id="IPR010330">
    <property type="entry name" value="CoiA_nuc"/>
</dbReference>
<organism evidence="3 4">
    <name type="scientific">Lacticaseibacillus yichunensis</name>
    <dbReference type="NCBI Taxonomy" id="2486015"/>
    <lineage>
        <taxon>Bacteria</taxon>
        <taxon>Bacillati</taxon>
        <taxon>Bacillota</taxon>
        <taxon>Bacilli</taxon>
        <taxon>Lactobacillales</taxon>
        <taxon>Lactobacillaceae</taxon>
        <taxon>Lacticaseibacillus</taxon>
    </lineage>
</organism>
<reference evidence="4" key="1">
    <citation type="journal article" date="2019" name="Int. J. Syst. Evol. Microbiol.">
        <title>The Global Catalogue of Microorganisms (GCM) 10K type strain sequencing project: providing services to taxonomists for standard genome sequencing and annotation.</title>
        <authorList>
            <consortium name="The Broad Institute Genomics Platform"/>
            <consortium name="The Broad Institute Genome Sequencing Center for Infectious Disease"/>
            <person name="Wu L."/>
            <person name="Ma J."/>
        </authorList>
    </citation>
    <scope>NUCLEOTIDE SEQUENCE [LARGE SCALE GENOMIC DNA]</scope>
    <source>
        <strain evidence="4">CCM 8947</strain>
    </source>
</reference>
<gene>
    <name evidence="3" type="ORF">ACFQ47_03405</name>
</gene>
<keyword evidence="4" id="KW-1185">Reference proteome</keyword>
<name>A0ABW4CPB0_9LACO</name>
<evidence type="ECO:0000313" key="4">
    <source>
        <dbReference type="Proteomes" id="UP001597192"/>
    </source>
</evidence>
<evidence type="ECO:0000259" key="2">
    <source>
        <dbReference type="Pfam" id="PF25164"/>
    </source>
</evidence>
<sequence length="352" mass="39580">MFVAMDAKAQLITLNDHEQAAALRAQGSAFVCPACRMPVGVRNGAIMPAHFYHLGPPCEASTEPESLQHLTGKRWLADLGAKLGYEVALETYFPSIRQRADVVWRRGEATLVIEFQCSPLNEEKLAARTKGYQQLGLTVFWVLGSRYQSAWPTSKQGLFLSPGFQLWFLKMPGGQLVHWQLAPATLTETRMPGATRLLPRRRDPLREAEQIQTQLHFADKRVVALQRACYERGLHLAGCPWVVHEAGSGLIGLHLPEWQVRVQWLLAFQEAPTISQAAEQEFWRGLAPLVHTPLLPPFAVLSAMRRAWLAVLIDQGWLVKTASGFAWQRRPPWYPDLTVKQLALARQTKQNG</sequence>
<proteinExistence type="predicted"/>
<dbReference type="EMBL" id="JBHTOG010000014">
    <property type="protein sequence ID" value="MFD1431733.1"/>
    <property type="molecule type" value="Genomic_DNA"/>
</dbReference>